<feature type="non-terminal residue" evidence="1">
    <location>
        <position position="1"/>
    </location>
</feature>
<sequence length="283" mass="31984">LTVTFSYDSSPCTTYIVDISRNGTYWSSFSTSEFTDVNINRAYRYTTFAVTSESTFGITVFTNNTVEVTWSTPTNFDPYNNGAPTLLNPDDSDTMYSKLRFYFILSSFVDHDGFSDIDYVELSLWDNSQLFEVWRVRFTTATESFSIVAGSEYIQLSSGSSNLSLGSLLNVTWSIKIDWDHFDLQNIDIQQFVIDSDAVSDEDWFESNWNVETRLDYYSTMPSLSDNWGGVDTVDLEASGRIIYYGSGSLLAPLANETDVWVIHDFSGSWSTNVTVLGEFSIS</sequence>
<proteinExistence type="predicted"/>
<comment type="caution">
    <text evidence="1">The sequence shown here is derived from an EMBL/GenBank/DDBJ whole genome shotgun (WGS) entry which is preliminary data.</text>
</comment>
<accession>X1D796</accession>
<protein>
    <submittedName>
        <fullName evidence="1">Uncharacterized protein</fullName>
    </submittedName>
</protein>
<dbReference type="AlphaFoldDB" id="X1D796"/>
<gene>
    <name evidence="1" type="ORF">S01H4_44585</name>
</gene>
<reference evidence="1" key="1">
    <citation type="journal article" date="2014" name="Front. Microbiol.">
        <title>High frequency of phylogenetically diverse reductive dehalogenase-homologous genes in deep subseafloor sedimentary metagenomes.</title>
        <authorList>
            <person name="Kawai M."/>
            <person name="Futagami T."/>
            <person name="Toyoda A."/>
            <person name="Takaki Y."/>
            <person name="Nishi S."/>
            <person name="Hori S."/>
            <person name="Arai W."/>
            <person name="Tsubouchi T."/>
            <person name="Morono Y."/>
            <person name="Uchiyama I."/>
            <person name="Ito T."/>
            <person name="Fujiyama A."/>
            <person name="Inagaki F."/>
            <person name="Takami H."/>
        </authorList>
    </citation>
    <scope>NUCLEOTIDE SEQUENCE</scope>
    <source>
        <strain evidence="1">Expedition CK06-06</strain>
    </source>
</reference>
<evidence type="ECO:0000313" key="1">
    <source>
        <dbReference type="EMBL" id="GAG92351.1"/>
    </source>
</evidence>
<organism evidence="1">
    <name type="scientific">marine sediment metagenome</name>
    <dbReference type="NCBI Taxonomy" id="412755"/>
    <lineage>
        <taxon>unclassified sequences</taxon>
        <taxon>metagenomes</taxon>
        <taxon>ecological metagenomes</taxon>
    </lineage>
</organism>
<feature type="non-terminal residue" evidence="1">
    <location>
        <position position="283"/>
    </location>
</feature>
<dbReference type="EMBL" id="BART01024736">
    <property type="protein sequence ID" value="GAG92351.1"/>
    <property type="molecule type" value="Genomic_DNA"/>
</dbReference>
<name>X1D796_9ZZZZ</name>